<keyword evidence="1" id="KW-0732">Signal</keyword>
<dbReference type="Proteomes" id="UP000238314">
    <property type="component" value="Unassembled WGS sequence"/>
</dbReference>
<dbReference type="Proteomes" id="UP000186246">
    <property type="component" value="Unassembled WGS sequence"/>
</dbReference>
<reference evidence="2 5" key="1">
    <citation type="submission" date="2016-11" db="EMBL/GenBank/DDBJ databases">
        <title>Whole genomes of Flavobacteriaceae.</title>
        <authorList>
            <person name="Stine C."/>
            <person name="Li C."/>
            <person name="Tadesse D."/>
        </authorList>
    </citation>
    <scope>NUCLEOTIDE SEQUENCE [LARGE SCALE GENOMIC DNA]</scope>
    <source>
        <strain evidence="2 5">DSM 21068</strain>
    </source>
</reference>
<evidence type="ECO:0000313" key="2">
    <source>
        <dbReference type="EMBL" id="PQA96180.1"/>
    </source>
</evidence>
<evidence type="ECO:0000313" key="5">
    <source>
        <dbReference type="Proteomes" id="UP000238314"/>
    </source>
</evidence>
<reference evidence="3" key="2">
    <citation type="submission" date="2017-01" db="EMBL/GenBank/DDBJ databases">
        <authorList>
            <person name="Mah S.A."/>
            <person name="Swanson W.J."/>
            <person name="Moy G.W."/>
            <person name="Vacquier V.D."/>
        </authorList>
    </citation>
    <scope>NUCLEOTIDE SEQUENCE [LARGE SCALE GENOMIC DNA]</scope>
    <source>
        <strain evidence="3">DSM 21068</strain>
    </source>
</reference>
<feature type="chain" id="PRO_5044563699" evidence="1">
    <location>
        <begin position="19"/>
        <end position="150"/>
    </location>
</feature>
<sequence>MKKTFLSVLIICVFWSCATEKGNTSPVTIGNSSIEKKPDESENISIKILENANAAEISNLLSTFPVFSKKEINTEISILKFSLQNYLYAINAGDMKAKDSQLKGMQRSYRKIQKIRKHLSIDENDILNRYLVRIKTNIAVIENSLNGNKN</sequence>
<gene>
    <name evidence="2" type="ORF">B0A70_03400</name>
    <name evidence="3" type="ORF">SAMN05421796_101673</name>
</gene>
<organism evidence="3 4">
    <name type="scientific">Chryseobacterium piscicola</name>
    <dbReference type="NCBI Taxonomy" id="551459"/>
    <lineage>
        <taxon>Bacteria</taxon>
        <taxon>Pseudomonadati</taxon>
        <taxon>Bacteroidota</taxon>
        <taxon>Flavobacteriia</taxon>
        <taxon>Flavobacteriales</taxon>
        <taxon>Weeksellaceae</taxon>
        <taxon>Chryseobacterium group</taxon>
        <taxon>Chryseobacterium</taxon>
    </lineage>
</organism>
<proteinExistence type="predicted"/>
<evidence type="ECO:0000313" key="3">
    <source>
        <dbReference type="EMBL" id="SIS62658.1"/>
    </source>
</evidence>
<dbReference type="STRING" id="551459.SAMN05421796_101673"/>
<name>A0A1N7KM46_9FLAO</name>
<reference evidence="4" key="3">
    <citation type="submission" date="2017-01" db="EMBL/GenBank/DDBJ databases">
        <authorList>
            <person name="Varghese N."/>
            <person name="Submissions S."/>
        </authorList>
    </citation>
    <scope>NUCLEOTIDE SEQUENCE [LARGE SCALE GENOMIC DNA]</scope>
    <source>
        <strain evidence="4">DSM 21068</strain>
    </source>
</reference>
<dbReference type="EMBL" id="MUGO01000003">
    <property type="protein sequence ID" value="PQA96180.1"/>
    <property type="molecule type" value="Genomic_DNA"/>
</dbReference>
<evidence type="ECO:0000313" key="4">
    <source>
        <dbReference type="Proteomes" id="UP000186246"/>
    </source>
</evidence>
<keyword evidence="5" id="KW-1185">Reference proteome</keyword>
<dbReference type="OrthoDB" id="1450592at2"/>
<feature type="signal peptide" evidence="1">
    <location>
        <begin position="1"/>
        <end position="18"/>
    </location>
</feature>
<dbReference type="EMBL" id="FTOJ01000001">
    <property type="protein sequence ID" value="SIS62658.1"/>
    <property type="molecule type" value="Genomic_DNA"/>
</dbReference>
<accession>A0A1N7KM46</accession>
<protein>
    <submittedName>
        <fullName evidence="3">Uncharacterized protein</fullName>
    </submittedName>
</protein>
<dbReference type="AlphaFoldDB" id="A0A1N7KM46"/>
<dbReference type="RefSeq" id="WP_076449739.1">
    <property type="nucleotide sequence ID" value="NZ_FTOJ01000001.1"/>
</dbReference>
<evidence type="ECO:0000256" key="1">
    <source>
        <dbReference type="SAM" id="SignalP"/>
    </source>
</evidence>